<keyword evidence="2" id="KW-1185">Reference proteome</keyword>
<name>A0A2R4C7Z5_9BURK</name>
<organism evidence="1 2">
    <name type="scientific">Pseudoduganella armeniaca</name>
    <dbReference type="NCBI Taxonomy" id="2072590"/>
    <lineage>
        <taxon>Bacteria</taxon>
        <taxon>Pseudomonadati</taxon>
        <taxon>Pseudomonadota</taxon>
        <taxon>Betaproteobacteria</taxon>
        <taxon>Burkholderiales</taxon>
        <taxon>Oxalobacteraceae</taxon>
        <taxon>Telluria group</taxon>
        <taxon>Pseudoduganella</taxon>
    </lineage>
</organism>
<evidence type="ECO:0008006" key="3">
    <source>
        <dbReference type="Google" id="ProtNLM"/>
    </source>
</evidence>
<gene>
    <name evidence="1" type="ORF">C9I28_08035</name>
</gene>
<dbReference type="Gene3D" id="1.10.10.1320">
    <property type="entry name" value="Anti-sigma factor, zinc-finger domain"/>
    <property type="match status" value="1"/>
</dbReference>
<dbReference type="KEGG" id="masz:C9I28_08035"/>
<reference evidence="1 2" key="1">
    <citation type="submission" date="2018-03" db="EMBL/GenBank/DDBJ databases">
        <title>Massilia armeniaca sp. nov., isolated from desert soil.</title>
        <authorList>
            <person name="Huang H."/>
            <person name="Ren M."/>
        </authorList>
    </citation>
    <scope>NUCLEOTIDE SEQUENCE [LARGE SCALE GENOMIC DNA]</scope>
    <source>
        <strain evidence="1 2">ZMN-3</strain>
    </source>
</reference>
<dbReference type="AlphaFoldDB" id="A0A2R4C7Z5"/>
<proteinExistence type="predicted"/>
<dbReference type="EMBL" id="CP028324">
    <property type="protein sequence ID" value="AVR95680.1"/>
    <property type="molecule type" value="Genomic_DNA"/>
</dbReference>
<protein>
    <recommendedName>
        <fullName evidence="3">Anti-sigma factor</fullName>
    </recommendedName>
</protein>
<sequence>MTFSDETLMAYADGELDAATRHAVEAACARDVALARRVEHYKMRRANVFAGFAPGDDGGGQRMRTMRQPRSATVVSLDAVRARREASQQAARKANRARGWSWKEWSALAAVLALGIVAGKFGLAYLQEDDIRGDLVASHDGMLVAQGRLATALEQQPSGQAALAAAGAPASVAGPVRIGMSFVSTEGSYCRSFASASGGQQIDGLACKAGQEWRIPVLVQNPRPAGGERAAQADAMPSQVELSIEQRMSGEALDAKAEQGAMQKNWQR</sequence>
<evidence type="ECO:0000313" key="2">
    <source>
        <dbReference type="Proteomes" id="UP000240505"/>
    </source>
</evidence>
<evidence type="ECO:0000313" key="1">
    <source>
        <dbReference type="EMBL" id="AVR95680.1"/>
    </source>
</evidence>
<dbReference type="InterPro" id="IPR041916">
    <property type="entry name" value="Anti_sigma_zinc_sf"/>
</dbReference>
<dbReference type="RefSeq" id="WP_107141030.1">
    <property type="nucleotide sequence ID" value="NZ_CP028324.1"/>
</dbReference>
<dbReference type="OrthoDB" id="5702022at2"/>
<dbReference type="Proteomes" id="UP000240505">
    <property type="component" value="Chromosome"/>
</dbReference>
<accession>A0A2R4C7Z5</accession>